<dbReference type="Proteomes" id="UP000316562">
    <property type="component" value="Unassembled WGS sequence"/>
</dbReference>
<protein>
    <submittedName>
        <fullName evidence="1">Uncharacterized protein</fullName>
    </submittedName>
</protein>
<dbReference type="AlphaFoldDB" id="A0A519BFI0"/>
<proteinExistence type="predicted"/>
<sequence>MKKILLIIFALSIILSPALGYAKKTMNGPIEIYGRTTLRDVHVISNSYGFIVHGKLILIDSKISAPVGAKVYGFGSVYLQNDYFNCELGVKYAQAPIGDVMINNTFTGRISNASDFSSRMPGTGSPFPFMP</sequence>
<gene>
    <name evidence="1" type="ORF">EVJ46_07440</name>
</gene>
<name>A0A519BFI0_ACIG2</name>
<dbReference type="EMBL" id="SGBC01000003">
    <property type="protein sequence ID" value="RZD16020.1"/>
    <property type="molecule type" value="Genomic_DNA"/>
</dbReference>
<evidence type="ECO:0000313" key="1">
    <source>
        <dbReference type="EMBL" id="RZD16020.1"/>
    </source>
</evidence>
<reference evidence="1 2" key="1">
    <citation type="journal article" date="2019" name="ISME J.">
        <title>Insights into ecological role of a new deltaproteobacterial order Candidatus Acidulodesulfobacterales by metagenomics and metatranscriptomics.</title>
        <authorList>
            <person name="Tan S."/>
            <person name="Liu J."/>
            <person name="Fang Y."/>
            <person name="Hedlund B.P."/>
            <person name="Lian Z.H."/>
            <person name="Huang L.Y."/>
            <person name="Li J.T."/>
            <person name="Huang L.N."/>
            <person name="Li W.J."/>
            <person name="Jiang H.C."/>
            <person name="Dong H.L."/>
            <person name="Shu W.S."/>
        </authorList>
    </citation>
    <scope>NUCLEOTIDE SEQUENCE [LARGE SCALE GENOMIC DNA]</scope>
    <source>
        <strain evidence="1">AP2</strain>
    </source>
</reference>
<accession>A0A519BFI0</accession>
<organism evidence="1 2">
    <name type="scientific">Acididesulfobacter guangdongensis</name>
    <dbReference type="NCBI Taxonomy" id="2597225"/>
    <lineage>
        <taxon>Bacteria</taxon>
        <taxon>Deltaproteobacteria</taxon>
        <taxon>Candidatus Acidulodesulfobacterales</taxon>
        <taxon>Candidatus Acididesulfobacter</taxon>
    </lineage>
</organism>
<evidence type="ECO:0000313" key="2">
    <source>
        <dbReference type="Proteomes" id="UP000316562"/>
    </source>
</evidence>
<comment type="caution">
    <text evidence="1">The sequence shown here is derived from an EMBL/GenBank/DDBJ whole genome shotgun (WGS) entry which is preliminary data.</text>
</comment>